<comment type="caution">
    <text evidence="2">The sequence shown here is derived from an EMBL/GenBank/DDBJ whole genome shotgun (WGS) entry which is preliminary data.</text>
</comment>
<proteinExistence type="predicted"/>
<reference evidence="2" key="1">
    <citation type="journal article" date="2020" name="G3 (Bethesda)">
        <title>High-Quality Assemblies for Three Invasive Social Wasps from the &lt;i&gt;Vespula&lt;/i&gt; Genus.</title>
        <authorList>
            <person name="Harrop T.W.R."/>
            <person name="Guhlin J."/>
            <person name="McLaughlin G.M."/>
            <person name="Permina E."/>
            <person name="Stockwell P."/>
            <person name="Gilligan J."/>
            <person name="Le Lec M.F."/>
            <person name="Gruber M.A.M."/>
            <person name="Quinn O."/>
            <person name="Lovegrove M."/>
            <person name="Duncan E.J."/>
            <person name="Remnant E.J."/>
            <person name="Van Eeckhoven J."/>
            <person name="Graham B."/>
            <person name="Knapp R.A."/>
            <person name="Langford K.W."/>
            <person name="Kronenberg Z."/>
            <person name="Press M.O."/>
            <person name="Eacker S.M."/>
            <person name="Wilson-Rankin E.E."/>
            <person name="Purcell J."/>
            <person name="Lester P.J."/>
            <person name="Dearden P.K."/>
        </authorList>
    </citation>
    <scope>NUCLEOTIDE SEQUENCE</scope>
    <source>
        <strain evidence="2">Volc-1</strain>
    </source>
</reference>
<feature type="compositionally biased region" description="Polar residues" evidence="1">
    <location>
        <begin position="32"/>
        <end position="46"/>
    </location>
</feature>
<name>A0A834K855_VESPE</name>
<dbReference type="AlphaFoldDB" id="A0A834K855"/>
<sequence length="129" mass="14053">MAESAASPGSVQVAANSPQQQQQQQQQQTQQPPDISSSQLASPPITGTGTGQCVFFSISLFHTFRNDLEGIEKNMAFITLREDKLPDESYGERDALRVTEKHRVLGIATADDSRVTESGALRSHPLDIL</sequence>
<feature type="region of interest" description="Disordered" evidence="1">
    <location>
        <begin position="1"/>
        <end position="46"/>
    </location>
</feature>
<keyword evidence="3" id="KW-1185">Reference proteome</keyword>
<dbReference type="Proteomes" id="UP000600918">
    <property type="component" value="Unassembled WGS sequence"/>
</dbReference>
<dbReference type="EMBL" id="JACSDY010000017">
    <property type="protein sequence ID" value="KAF7401901.1"/>
    <property type="molecule type" value="Genomic_DNA"/>
</dbReference>
<protein>
    <submittedName>
        <fullName evidence="2">Uncharacterized protein</fullName>
    </submittedName>
</protein>
<organism evidence="2 3">
    <name type="scientific">Vespula pensylvanica</name>
    <name type="common">Western yellow jacket</name>
    <name type="synonym">Wasp</name>
    <dbReference type="NCBI Taxonomy" id="30213"/>
    <lineage>
        <taxon>Eukaryota</taxon>
        <taxon>Metazoa</taxon>
        <taxon>Ecdysozoa</taxon>
        <taxon>Arthropoda</taxon>
        <taxon>Hexapoda</taxon>
        <taxon>Insecta</taxon>
        <taxon>Pterygota</taxon>
        <taxon>Neoptera</taxon>
        <taxon>Endopterygota</taxon>
        <taxon>Hymenoptera</taxon>
        <taxon>Apocrita</taxon>
        <taxon>Aculeata</taxon>
        <taxon>Vespoidea</taxon>
        <taxon>Vespidae</taxon>
        <taxon>Vespinae</taxon>
        <taxon>Vespula</taxon>
    </lineage>
</organism>
<feature type="compositionally biased region" description="Polar residues" evidence="1">
    <location>
        <begin position="7"/>
        <end position="18"/>
    </location>
</feature>
<evidence type="ECO:0000313" key="2">
    <source>
        <dbReference type="EMBL" id="KAF7401901.1"/>
    </source>
</evidence>
<evidence type="ECO:0000256" key="1">
    <source>
        <dbReference type="SAM" id="MobiDB-lite"/>
    </source>
</evidence>
<accession>A0A834K855</accession>
<feature type="compositionally biased region" description="Low complexity" evidence="1">
    <location>
        <begin position="19"/>
        <end position="31"/>
    </location>
</feature>
<evidence type="ECO:0000313" key="3">
    <source>
        <dbReference type="Proteomes" id="UP000600918"/>
    </source>
</evidence>
<gene>
    <name evidence="2" type="ORF">H0235_015237</name>
</gene>